<evidence type="ECO:0000313" key="8">
    <source>
        <dbReference type="Proteomes" id="UP000179642"/>
    </source>
</evidence>
<feature type="transmembrane region" description="Helical" evidence="6">
    <location>
        <begin position="414"/>
        <end position="436"/>
    </location>
</feature>
<protein>
    <submittedName>
        <fullName evidence="7">Amino acid permease</fullName>
    </submittedName>
</protein>
<evidence type="ECO:0000313" key="7">
    <source>
        <dbReference type="EMBL" id="OIJ96408.1"/>
    </source>
</evidence>
<dbReference type="InterPro" id="IPR002293">
    <property type="entry name" value="AA/rel_permease1"/>
</dbReference>
<feature type="transmembrane region" description="Helical" evidence="6">
    <location>
        <begin position="372"/>
        <end position="402"/>
    </location>
</feature>
<feature type="transmembrane region" description="Helical" evidence="6">
    <location>
        <begin position="232"/>
        <end position="252"/>
    </location>
</feature>
<feature type="transmembrane region" description="Helical" evidence="6">
    <location>
        <begin position="123"/>
        <end position="144"/>
    </location>
</feature>
<feature type="transmembrane region" description="Helical" evidence="6">
    <location>
        <begin position="290"/>
        <end position="310"/>
    </location>
</feature>
<evidence type="ECO:0000256" key="5">
    <source>
        <dbReference type="ARBA" id="ARBA00023136"/>
    </source>
</evidence>
<accession>A0A1S2PRG1</accession>
<dbReference type="PANTHER" id="PTHR42770">
    <property type="entry name" value="AMINO ACID TRANSPORTER-RELATED"/>
    <property type="match status" value="1"/>
</dbReference>
<evidence type="ECO:0000256" key="1">
    <source>
        <dbReference type="ARBA" id="ARBA00004651"/>
    </source>
</evidence>
<evidence type="ECO:0000256" key="6">
    <source>
        <dbReference type="SAM" id="Phobius"/>
    </source>
</evidence>
<feature type="transmembrane region" description="Helical" evidence="6">
    <location>
        <begin position="43"/>
        <end position="62"/>
    </location>
</feature>
<dbReference type="PANTHER" id="PTHR42770:SF16">
    <property type="entry name" value="AMINO ACID PERMEASE"/>
    <property type="match status" value="1"/>
</dbReference>
<keyword evidence="8" id="KW-1185">Reference proteome</keyword>
<keyword evidence="3 6" id="KW-0812">Transmembrane</keyword>
<feature type="transmembrane region" description="Helical" evidence="6">
    <location>
        <begin position="456"/>
        <end position="473"/>
    </location>
</feature>
<dbReference type="AlphaFoldDB" id="A0A1S2PRG1"/>
<dbReference type="GO" id="GO:0022857">
    <property type="term" value="F:transmembrane transporter activity"/>
    <property type="evidence" value="ECO:0007669"/>
    <property type="project" value="InterPro"/>
</dbReference>
<reference evidence="7 8" key="1">
    <citation type="submission" date="2016-10" db="EMBL/GenBank/DDBJ databases">
        <title>Genome sequence of Streptomyces sp. MUSC 1.</title>
        <authorList>
            <person name="Lee L.-H."/>
            <person name="Ser H.-L."/>
            <person name="Law J.W.-F."/>
        </authorList>
    </citation>
    <scope>NUCLEOTIDE SEQUENCE [LARGE SCALE GENOMIC DNA]</scope>
    <source>
        <strain evidence="7 8">MUSC 1</strain>
    </source>
</reference>
<feature type="transmembrane region" description="Helical" evidence="6">
    <location>
        <begin position="83"/>
        <end position="111"/>
    </location>
</feature>
<keyword evidence="5 6" id="KW-0472">Membrane</keyword>
<keyword evidence="4 6" id="KW-1133">Transmembrane helix</keyword>
<feature type="transmembrane region" description="Helical" evidence="6">
    <location>
        <begin position="340"/>
        <end position="360"/>
    </location>
</feature>
<evidence type="ECO:0000256" key="2">
    <source>
        <dbReference type="ARBA" id="ARBA00022475"/>
    </source>
</evidence>
<comment type="caution">
    <text evidence="7">The sequence shown here is derived from an EMBL/GenBank/DDBJ whole genome shotgun (WGS) entry which is preliminary data.</text>
</comment>
<sequence>MRTGALGMWGVVFTVLATAAPITAMTGNVPIAIGSGAGTGTPATFIFCTAVLVIFTIGYSAMARHITATGAFYGFVTRGLGRVAGLASGLIATLAYVVFEGSLIGIFASFFKTDVETFGGPKLSWIVYALVGILAIAVLGYFDIELSGKVLGVFLVAEVLILLLMGGSVLFHGGGPDGLMTGSLDPARGFTAVAGGSVAIGLFFGFWSWVGFETTAVYGEESRNPTRIIPRATLLVVIALGALYTFVSWMTIAGNGAHNAVTIAQGSTGNPFDLFFGITQKFVGVWAKDLYQVLAVTGSFACALAFHNSASRYLYAIGREGLHKAVTPLGATHDKHRSPWVASIVQSVITLLITLYFFLFQAPSKAAPDVAYYYQFGLLAIMGTMGILIVQAICSVSVIWYFHAGKRHPETRSWWRTLLCPAVGAAGMAYVVYLLFSNLSFAAGAASDSPVYTLTPYLVIGVGVLGAVTALVLRSTDRARYEQIGSTVLAESHER</sequence>
<evidence type="ECO:0000256" key="4">
    <source>
        <dbReference type="ARBA" id="ARBA00022989"/>
    </source>
</evidence>
<comment type="subcellular location">
    <subcellularLocation>
        <location evidence="1">Cell membrane</location>
        <topology evidence="1">Multi-pass membrane protein</topology>
    </subcellularLocation>
</comment>
<organism evidence="7 8">
    <name type="scientific">Streptomyces monashensis</name>
    <dbReference type="NCBI Taxonomy" id="1678012"/>
    <lineage>
        <taxon>Bacteria</taxon>
        <taxon>Bacillati</taxon>
        <taxon>Actinomycetota</taxon>
        <taxon>Actinomycetes</taxon>
        <taxon>Kitasatosporales</taxon>
        <taxon>Streptomycetaceae</taxon>
        <taxon>Streptomyces</taxon>
    </lineage>
</organism>
<gene>
    <name evidence="7" type="ORF">BIV23_32965</name>
</gene>
<dbReference type="Proteomes" id="UP000179642">
    <property type="component" value="Unassembled WGS sequence"/>
</dbReference>
<dbReference type="InterPro" id="IPR050367">
    <property type="entry name" value="APC_superfamily"/>
</dbReference>
<proteinExistence type="predicted"/>
<dbReference type="EMBL" id="MLYO01000062">
    <property type="protein sequence ID" value="OIJ96408.1"/>
    <property type="molecule type" value="Genomic_DNA"/>
</dbReference>
<dbReference type="GO" id="GO:0005886">
    <property type="term" value="C:plasma membrane"/>
    <property type="evidence" value="ECO:0007669"/>
    <property type="project" value="UniProtKB-SubCell"/>
</dbReference>
<dbReference type="Gene3D" id="1.20.1740.10">
    <property type="entry name" value="Amino acid/polyamine transporter I"/>
    <property type="match status" value="1"/>
</dbReference>
<evidence type="ECO:0000256" key="3">
    <source>
        <dbReference type="ARBA" id="ARBA00022692"/>
    </source>
</evidence>
<keyword evidence="2" id="KW-1003">Cell membrane</keyword>
<feature type="transmembrane region" description="Helical" evidence="6">
    <location>
        <begin position="191"/>
        <end position="212"/>
    </location>
</feature>
<dbReference type="PIRSF" id="PIRSF006060">
    <property type="entry name" value="AA_transporter"/>
    <property type="match status" value="1"/>
</dbReference>
<feature type="transmembrane region" description="Helical" evidence="6">
    <location>
        <begin position="151"/>
        <end position="171"/>
    </location>
</feature>
<name>A0A1S2PRG1_9ACTN</name>
<dbReference type="Pfam" id="PF13520">
    <property type="entry name" value="AA_permease_2"/>
    <property type="match status" value="1"/>
</dbReference>